<organism evidence="1 2">
    <name type="scientific">Geodia barretti</name>
    <name type="common">Barrett's horny sponge</name>
    <dbReference type="NCBI Taxonomy" id="519541"/>
    <lineage>
        <taxon>Eukaryota</taxon>
        <taxon>Metazoa</taxon>
        <taxon>Porifera</taxon>
        <taxon>Demospongiae</taxon>
        <taxon>Heteroscleromorpha</taxon>
        <taxon>Tetractinellida</taxon>
        <taxon>Astrophorina</taxon>
        <taxon>Geodiidae</taxon>
        <taxon>Geodia</taxon>
    </lineage>
</organism>
<evidence type="ECO:0008006" key="3">
    <source>
        <dbReference type="Google" id="ProtNLM"/>
    </source>
</evidence>
<accession>A0AA35VY39</accession>
<comment type="caution">
    <text evidence="1">The sequence shown here is derived from an EMBL/GenBank/DDBJ whole genome shotgun (WGS) entry which is preliminary data.</text>
</comment>
<name>A0AA35VY39_GEOBA</name>
<reference evidence="1" key="1">
    <citation type="submission" date="2023-03" db="EMBL/GenBank/DDBJ databases">
        <authorList>
            <person name="Steffen K."/>
            <person name="Cardenas P."/>
        </authorList>
    </citation>
    <scope>NUCLEOTIDE SEQUENCE</scope>
</reference>
<dbReference type="Proteomes" id="UP001174909">
    <property type="component" value="Unassembled WGS sequence"/>
</dbReference>
<evidence type="ECO:0000313" key="2">
    <source>
        <dbReference type="Proteomes" id="UP001174909"/>
    </source>
</evidence>
<dbReference type="EMBL" id="CASHTH010000343">
    <property type="protein sequence ID" value="CAI7998140.1"/>
    <property type="molecule type" value="Genomic_DNA"/>
</dbReference>
<dbReference type="AlphaFoldDB" id="A0AA35VY39"/>
<protein>
    <recommendedName>
        <fullName evidence="3">Transcriptional regulator</fullName>
    </recommendedName>
</protein>
<proteinExistence type="predicted"/>
<evidence type="ECO:0000313" key="1">
    <source>
        <dbReference type="EMBL" id="CAI7998140.1"/>
    </source>
</evidence>
<keyword evidence="2" id="KW-1185">Reference proteome</keyword>
<sequence>MSEITRVQNEAEYDAALARISELLDAELNTPEGEELDRLSGLVEIYEAERYPMADPEPSSLIEFLIDQLMVSQERMEALAGGSDRLDAMISGQTAITAEVAQVLHEHSGMPIEDLVKTPAEPASAAVPE</sequence>
<gene>
    <name evidence="1" type="ORF">GBAR_LOCUS2334</name>
</gene>